<accession>A0A653A9A6</accession>
<dbReference type="GO" id="GO:0051607">
    <property type="term" value="P:defense response to virus"/>
    <property type="evidence" value="ECO:0007669"/>
    <property type="project" value="UniProtKB-KW"/>
</dbReference>
<dbReference type="EMBL" id="UPXX01000027">
    <property type="protein sequence ID" value="VBB44580.1"/>
    <property type="molecule type" value="Genomic_DNA"/>
</dbReference>
<feature type="domain" description="CRISPR type III-associated protein" evidence="3">
    <location>
        <begin position="117"/>
        <end position="319"/>
    </location>
</feature>
<dbReference type="InterPro" id="IPR010172">
    <property type="entry name" value="CRISPR-assoc_prot_TM1791"/>
</dbReference>
<organism evidence="4">
    <name type="scientific">Uncultured Desulfatiglans sp</name>
    <dbReference type="NCBI Taxonomy" id="1748965"/>
    <lineage>
        <taxon>Bacteria</taxon>
        <taxon>Pseudomonadati</taxon>
        <taxon>Thermodesulfobacteriota</taxon>
        <taxon>Desulfobacteria</taxon>
        <taxon>Desulfatiglandales</taxon>
        <taxon>Desulfatiglandaceae</taxon>
        <taxon>Desulfatiglans</taxon>
        <taxon>environmental samples</taxon>
    </lineage>
</organism>
<keyword evidence="1" id="KW-0051">Antiviral defense</keyword>
<evidence type="ECO:0000259" key="3">
    <source>
        <dbReference type="Pfam" id="PF03787"/>
    </source>
</evidence>
<proteinExistence type="predicted"/>
<evidence type="ECO:0000256" key="1">
    <source>
        <dbReference type="ARBA" id="ARBA00023118"/>
    </source>
</evidence>
<gene>
    <name evidence="4" type="ORF">TRIP_B330684</name>
</gene>
<feature type="compositionally biased region" description="Basic and acidic residues" evidence="2">
    <location>
        <begin position="325"/>
        <end position="340"/>
    </location>
</feature>
<dbReference type="PANTHER" id="PTHR39965">
    <property type="entry name" value="CRISPR SYSTEM CMR SUBUNIT CMR6"/>
    <property type="match status" value="1"/>
</dbReference>
<feature type="region of interest" description="Disordered" evidence="2">
    <location>
        <begin position="325"/>
        <end position="346"/>
    </location>
</feature>
<dbReference type="NCBIfam" id="TIGR01898">
    <property type="entry name" value="cas_TM1791_cmr6"/>
    <property type="match status" value="1"/>
</dbReference>
<evidence type="ECO:0000256" key="2">
    <source>
        <dbReference type="SAM" id="MobiDB-lite"/>
    </source>
</evidence>
<dbReference type="InterPro" id="IPR005537">
    <property type="entry name" value="RAMP_III_fam"/>
</dbReference>
<evidence type="ECO:0000313" key="4">
    <source>
        <dbReference type="EMBL" id="VBB44580.1"/>
    </source>
</evidence>
<reference evidence="4" key="1">
    <citation type="submission" date="2018-07" db="EMBL/GenBank/DDBJ databases">
        <authorList>
            <consortium name="Genoscope - CEA"/>
            <person name="William W."/>
        </authorList>
    </citation>
    <scope>NUCLEOTIDE SEQUENCE</scope>
    <source>
        <strain evidence="4">IK1</strain>
    </source>
</reference>
<dbReference type="Pfam" id="PF03787">
    <property type="entry name" value="RAMPs"/>
    <property type="match status" value="1"/>
</dbReference>
<sequence>MNAKAAPKPVVRPVNPAVDRVIGKQPKGFFNYGLYFNKWFYVQESGGKCPVEGNAEDPGDNLLPSIAMFNGEASPTGGKWDRKTAGRLLEKRHERQEAAARSLESLGYRLLRFEAILETPLVVGLGNGHPSEKGFSFDWTLGVQYIPASGIKGVVRLAWLVRALNRIPEVQDARRFWQQVGKGRLPNEAGEARRVFGNLETSAEDNLEPNRGGVVFMDAFPAKLPLLKAEIMNCHYPDYLNKANGRPTEDQSPNPQKYWAVDPFLDRQGSERTRFVFRILMGPELAKEKTVVSDFSEAFEAALDRHGLGAKTAVGHGRFGLDIAKRDDPGSHGEEAEPEAKSANAPVEPVHEIWENVHLRYLPGSQEVSAEVAGKKAFMKGMDLIPEQYRAKLKKNKIVKVQQIEVMPAGGKNYAIVSVE</sequence>
<protein>
    <submittedName>
        <fullName evidence="4">Putative CRISPR-associated RAMP protein, Cmr6 family</fullName>
    </submittedName>
</protein>
<dbReference type="PANTHER" id="PTHR39965:SF1">
    <property type="entry name" value="CRISPR SYSTEM CMR SUBUNIT CMR6"/>
    <property type="match status" value="1"/>
</dbReference>
<dbReference type="AlphaFoldDB" id="A0A653A9A6"/>
<name>A0A653A9A6_UNCDX</name>